<evidence type="ECO:0000259" key="9">
    <source>
        <dbReference type="PROSITE" id="PS51819"/>
    </source>
</evidence>
<dbReference type="RefSeq" id="WP_343808818.1">
    <property type="nucleotide sequence ID" value="NZ_BAAAET010000007.1"/>
</dbReference>
<accession>A0ABN1IAC5</accession>
<evidence type="ECO:0000256" key="2">
    <source>
        <dbReference type="ARBA" id="ARBA00008784"/>
    </source>
</evidence>
<keyword evidence="5 8" id="KW-0223">Dioxygenase</keyword>
<evidence type="ECO:0000256" key="5">
    <source>
        <dbReference type="ARBA" id="ARBA00022964"/>
    </source>
</evidence>
<gene>
    <name evidence="10" type="primary">bphC</name>
    <name evidence="10" type="ORF">GCM10009104_33850</name>
</gene>
<keyword evidence="3" id="KW-0479">Metal-binding</keyword>
<dbReference type="InterPro" id="IPR037523">
    <property type="entry name" value="VOC_core"/>
</dbReference>
<dbReference type="InterPro" id="IPR029068">
    <property type="entry name" value="Glyas_Bleomycin-R_OHBP_Dase"/>
</dbReference>
<evidence type="ECO:0000256" key="6">
    <source>
        <dbReference type="ARBA" id="ARBA00023002"/>
    </source>
</evidence>
<keyword evidence="7 8" id="KW-0408">Iron</keyword>
<comment type="caution">
    <text evidence="10">The sequence shown here is derived from an EMBL/GenBank/DDBJ whole genome shotgun (WGS) entry which is preliminary data.</text>
</comment>
<reference evidence="10 11" key="1">
    <citation type="journal article" date="2019" name="Int. J. Syst. Evol. Microbiol.">
        <title>The Global Catalogue of Microorganisms (GCM) 10K type strain sequencing project: providing services to taxonomists for standard genome sequencing and annotation.</title>
        <authorList>
            <consortium name="The Broad Institute Genomics Platform"/>
            <consortium name="The Broad Institute Genome Sequencing Center for Infectious Disease"/>
            <person name="Wu L."/>
            <person name="Ma J."/>
        </authorList>
    </citation>
    <scope>NUCLEOTIDE SEQUENCE [LARGE SCALE GENOMIC DNA]</scope>
    <source>
        <strain evidence="10 11">JCM 15134</strain>
    </source>
</reference>
<dbReference type="EMBL" id="BAAAET010000007">
    <property type="protein sequence ID" value="GAA0701823.1"/>
    <property type="molecule type" value="Genomic_DNA"/>
</dbReference>
<keyword evidence="11" id="KW-1185">Reference proteome</keyword>
<protein>
    <submittedName>
        <fullName evidence="10">Biphenyl-2,3-diol 1,2-dioxygenase</fullName>
    </submittedName>
</protein>
<dbReference type="SUPFAM" id="SSF54593">
    <property type="entry name" value="Glyoxalase/Bleomycin resistance protein/Dihydroxybiphenyl dioxygenase"/>
    <property type="match status" value="2"/>
</dbReference>
<dbReference type="InterPro" id="IPR004360">
    <property type="entry name" value="Glyas_Fos-R_dOase_dom"/>
</dbReference>
<dbReference type="Pfam" id="PF22632">
    <property type="entry name" value="BphC_D1"/>
    <property type="match status" value="1"/>
</dbReference>
<dbReference type="Proteomes" id="UP001499915">
    <property type="component" value="Unassembled WGS sequence"/>
</dbReference>
<evidence type="ECO:0000313" key="10">
    <source>
        <dbReference type="EMBL" id="GAA0701823.1"/>
    </source>
</evidence>
<proteinExistence type="inferred from homology"/>
<comment type="similarity">
    <text evidence="2 8">Belongs to the extradiol ring-cleavage dioxygenase family.</text>
</comment>
<evidence type="ECO:0000256" key="8">
    <source>
        <dbReference type="RuleBase" id="RU000683"/>
    </source>
</evidence>
<keyword evidence="6 8" id="KW-0560">Oxidoreductase</keyword>
<evidence type="ECO:0000256" key="3">
    <source>
        <dbReference type="ARBA" id="ARBA00022723"/>
    </source>
</evidence>
<organism evidence="10 11">
    <name type="scientific">Marinobacterium maritimum</name>
    <dbReference type="NCBI Taxonomy" id="500162"/>
    <lineage>
        <taxon>Bacteria</taxon>
        <taxon>Pseudomonadati</taxon>
        <taxon>Pseudomonadota</taxon>
        <taxon>Gammaproteobacteria</taxon>
        <taxon>Oceanospirillales</taxon>
        <taxon>Oceanospirillaceae</taxon>
        <taxon>Marinobacterium</taxon>
    </lineage>
</organism>
<keyword evidence="4 8" id="KW-0058">Aromatic hydrocarbons catabolism</keyword>
<comment type="cofactor">
    <cofactor evidence="1 8">
        <name>Fe(2+)</name>
        <dbReference type="ChEBI" id="CHEBI:29033"/>
    </cofactor>
</comment>
<dbReference type="PROSITE" id="PS00082">
    <property type="entry name" value="EXTRADIOL_DIOXYGENAS"/>
    <property type="match status" value="1"/>
</dbReference>
<feature type="domain" description="VOC" evidence="9">
    <location>
        <begin position="145"/>
        <end position="265"/>
    </location>
</feature>
<dbReference type="Pfam" id="PF00903">
    <property type="entry name" value="Glyoxalase"/>
    <property type="match status" value="1"/>
</dbReference>
<evidence type="ECO:0000256" key="1">
    <source>
        <dbReference type="ARBA" id="ARBA00001954"/>
    </source>
</evidence>
<dbReference type="CDD" id="cd07252">
    <property type="entry name" value="BphC1-RGP6_N_like"/>
    <property type="match status" value="1"/>
</dbReference>
<dbReference type="PROSITE" id="PS51819">
    <property type="entry name" value="VOC"/>
    <property type="match status" value="2"/>
</dbReference>
<dbReference type="InterPro" id="IPR000486">
    <property type="entry name" value="Xdiol_ring_cleave_dOase_1/2"/>
</dbReference>
<evidence type="ECO:0000256" key="4">
    <source>
        <dbReference type="ARBA" id="ARBA00022797"/>
    </source>
</evidence>
<evidence type="ECO:0000313" key="11">
    <source>
        <dbReference type="Proteomes" id="UP001499915"/>
    </source>
</evidence>
<feature type="domain" description="VOC" evidence="9">
    <location>
        <begin position="6"/>
        <end position="121"/>
    </location>
</feature>
<sequence length="292" mass="33130">MPAVTKLSYLGFNVSDFSQWHTILFEILGLEARQDSPQGQIQLRMDSHHHRFTFFESDTNSTAFVGWEVDSIDQFHALYQHLQQLGIGVELASPQDKEARQVLELMKFRGPDNVAMEVCFAPFHDNQPYEPSCTRFGQYVTDDQGLGHILYCHSDMEAALTFYRDALGMRISDYIHWDEARATFLHCNPRHHSLAICNPCFGTGAGELNHFMLQADNIDDVGQAYDRVAAMDVPLVLTLGKHTNDQMTSFYMVTPSGFAIEYGYGGAEIHDDEAWEIALYNAPKVWGHNLVE</sequence>
<dbReference type="CDD" id="cd07237">
    <property type="entry name" value="BphC1-RGP6_C_like"/>
    <property type="match status" value="1"/>
</dbReference>
<name>A0ABN1IAC5_9GAMM</name>
<dbReference type="Gene3D" id="3.10.180.10">
    <property type="entry name" value="2,3-Dihydroxybiphenyl 1,2-Dioxygenase, domain 1"/>
    <property type="match status" value="2"/>
</dbReference>
<evidence type="ECO:0000256" key="7">
    <source>
        <dbReference type="ARBA" id="ARBA00023004"/>
    </source>
</evidence>